<dbReference type="AlphaFoldDB" id="A0AAV1E3V7"/>
<feature type="compositionally biased region" description="Basic and acidic residues" evidence="1">
    <location>
        <begin position="72"/>
        <end position="90"/>
    </location>
</feature>
<reference evidence="2" key="1">
    <citation type="submission" date="2023-03" db="EMBL/GenBank/DDBJ databases">
        <authorList>
            <person name="Julca I."/>
        </authorList>
    </citation>
    <scope>NUCLEOTIDE SEQUENCE</scope>
</reference>
<feature type="compositionally biased region" description="Basic and acidic residues" evidence="1">
    <location>
        <begin position="23"/>
        <end position="36"/>
    </location>
</feature>
<feature type="region of interest" description="Disordered" evidence="1">
    <location>
        <begin position="57"/>
        <end position="101"/>
    </location>
</feature>
<name>A0AAV1E3V7_OLDCO</name>
<proteinExistence type="predicted"/>
<dbReference type="Proteomes" id="UP001161247">
    <property type="component" value="Chromosome 8"/>
</dbReference>
<evidence type="ECO:0000313" key="2">
    <source>
        <dbReference type="EMBL" id="CAI9114821.1"/>
    </source>
</evidence>
<feature type="compositionally biased region" description="Basic residues" evidence="1">
    <location>
        <begin position="1"/>
        <end position="10"/>
    </location>
</feature>
<feature type="region of interest" description="Disordered" evidence="1">
    <location>
        <begin position="1"/>
        <end position="36"/>
    </location>
</feature>
<gene>
    <name evidence="2" type="ORF">OLC1_LOCUS21461</name>
</gene>
<sequence>MDKSKSKSKSKSVIEEPQGSTLQERKQHAEKEQQAVEKEVEELLTWTDMVEGMDESQLKNYVKNRPKHLKTAKREKIGKSRRSKGVEKCKRSGSSGIMAAVWKFHKEGDPGSF</sequence>
<protein>
    <submittedName>
        <fullName evidence="2">OLC1v1015630C1</fullName>
    </submittedName>
</protein>
<dbReference type="EMBL" id="OX459125">
    <property type="protein sequence ID" value="CAI9114821.1"/>
    <property type="molecule type" value="Genomic_DNA"/>
</dbReference>
<evidence type="ECO:0000313" key="3">
    <source>
        <dbReference type="Proteomes" id="UP001161247"/>
    </source>
</evidence>
<organism evidence="2 3">
    <name type="scientific">Oldenlandia corymbosa var. corymbosa</name>
    <dbReference type="NCBI Taxonomy" id="529605"/>
    <lineage>
        <taxon>Eukaryota</taxon>
        <taxon>Viridiplantae</taxon>
        <taxon>Streptophyta</taxon>
        <taxon>Embryophyta</taxon>
        <taxon>Tracheophyta</taxon>
        <taxon>Spermatophyta</taxon>
        <taxon>Magnoliopsida</taxon>
        <taxon>eudicotyledons</taxon>
        <taxon>Gunneridae</taxon>
        <taxon>Pentapetalae</taxon>
        <taxon>asterids</taxon>
        <taxon>lamiids</taxon>
        <taxon>Gentianales</taxon>
        <taxon>Rubiaceae</taxon>
        <taxon>Rubioideae</taxon>
        <taxon>Spermacoceae</taxon>
        <taxon>Hedyotis-Oldenlandia complex</taxon>
        <taxon>Oldenlandia</taxon>
    </lineage>
</organism>
<accession>A0AAV1E3V7</accession>
<evidence type="ECO:0000256" key="1">
    <source>
        <dbReference type="SAM" id="MobiDB-lite"/>
    </source>
</evidence>
<keyword evidence="3" id="KW-1185">Reference proteome</keyword>
<feature type="compositionally biased region" description="Basic residues" evidence="1">
    <location>
        <begin position="62"/>
        <end position="71"/>
    </location>
</feature>